<feature type="region of interest" description="Disordered" evidence="1">
    <location>
        <begin position="1"/>
        <end position="33"/>
    </location>
</feature>
<gene>
    <name evidence="3" type="ORF">GCM10007874_68560</name>
</gene>
<feature type="compositionally biased region" description="Low complexity" evidence="1">
    <location>
        <begin position="1"/>
        <end position="21"/>
    </location>
</feature>
<dbReference type="InterPro" id="IPR036680">
    <property type="entry name" value="SPOR-like_sf"/>
</dbReference>
<sequence>MRWVQGAQPVATAPATPPVRAGRADEASPDTTATVQAVRTVAYNSDGLALASPQRSGWIIQIGATDNEGAARQLLSSARAAGSQALASARPFTEPVNRNGATLYRARFGGFTDQRQAQAACSTLKAASFSCVAVKL</sequence>
<evidence type="ECO:0000259" key="2">
    <source>
        <dbReference type="PROSITE" id="PS51724"/>
    </source>
</evidence>
<evidence type="ECO:0000313" key="4">
    <source>
        <dbReference type="Proteomes" id="UP001156882"/>
    </source>
</evidence>
<proteinExistence type="predicted"/>
<dbReference type="Pfam" id="PF05036">
    <property type="entry name" value="SPOR"/>
    <property type="match status" value="1"/>
</dbReference>
<accession>A0ABQ6CVK6</accession>
<dbReference type="EMBL" id="BSPC01000085">
    <property type="protein sequence ID" value="GLS23835.1"/>
    <property type="molecule type" value="Genomic_DNA"/>
</dbReference>
<reference evidence="4" key="1">
    <citation type="journal article" date="2019" name="Int. J. Syst. Evol. Microbiol.">
        <title>The Global Catalogue of Microorganisms (GCM) 10K type strain sequencing project: providing services to taxonomists for standard genome sequencing and annotation.</title>
        <authorList>
            <consortium name="The Broad Institute Genomics Platform"/>
            <consortium name="The Broad Institute Genome Sequencing Center for Infectious Disease"/>
            <person name="Wu L."/>
            <person name="Ma J."/>
        </authorList>
    </citation>
    <scope>NUCLEOTIDE SEQUENCE [LARGE SCALE GENOMIC DNA]</scope>
    <source>
        <strain evidence="4">NBRC 101365</strain>
    </source>
</reference>
<comment type="caution">
    <text evidence="3">The sequence shown here is derived from an EMBL/GenBank/DDBJ whole genome shotgun (WGS) entry which is preliminary data.</text>
</comment>
<dbReference type="SUPFAM" id="SSF110997">
    <property type="entry name" value="Sporulation related repeat"/>
    <property type="match status" value="1"/>
</dbReference>
<evidence type="ECO:0000313" key="3">
    <source>
        <dbReference type="EMBL" id="GLS23835.1"/>
    </source>
</evidence>
<dbReference type="Proteomes" id="UP001156882">
    <property type="component" value="Unassembled WGS sequence"/>
</dbReference>
<evidence type="ECO:0000256" key="1">
    <source>
        <dbReference type="SAM" id="MobiDB-lite"/>
    </source>
</evidence>
<name>A0ABQ6CVK6_9HYPH</name>
<keyword evidence="4" id="KW-1185">Reference proteome</keyword>
<dbReference type="InterPro" id="IPR007730">
    <property type="entry name" value="SPOR-like_dom"/>
</dbReference>
<dbReference type="Gene3D" id="3.30.70.1070">
    <property type="entry name" value="Sporulation related repeat"/>
    <property type="match status" value="1"/>
</dbReference>
<protein>
    <recommendedName>
        <fullName evidence="2">SPOR domain-containing protein</fullName>
    </recommendedName>
</protein>
<dbReference type="PROSITE" id="PS51724">
    <property type="entry name" value="SPOR"/>
    <property type="match status" value="1"/>
</dbReference>
<feature type="domain" description="SPOR" evidence="2">
    <location>
        <begin position="52"/>
        <end position="136"/>
    </location>
</feature>
<organism evidence="3 4">
    <name type="scientific">Labrys miyagiensis</name>
    <dbReference type="NCBI Taxonomy" id="346912"/>
    <lineage>
        <taxon>Bacteria</taxon>
        <taxon>Pseudomonadati</taxon>
        <taxon>Pseudomonadota</taxon>
        <taxon>Alphaproteobacteria</taxon>
        <taxon>Hyphomicrobiales</taxon>
        <taxon>Xanthobacteraceae</taxon>
        <taxon>Labrys</taxon>
    </lineage>
</organism>